<evidence type="ECO:0000256" key="7">
    <source>
        <dbReference type="ARBA" id="ARBA00022824"/>
    </source>
</evidence>
<dbReference type="InterPro" id="IPR032974">
    <property type="entry name" value="Polypren_kinase"/>
</dbReference>
<evidence type="ECO:0000256" key="4">
    <source>
        <dbReference type="ARBA" id="ARBA00022679"/>
    </source>
</evidence>
<keyword evidence="4" id="KW-0808">Transferase</keyword>
<evidence type="ECO:0000313" key="11">
    <source>
        <dbReference type="Proteomes" id="UP000007151"/>
    </source>
</evidence>
<accession>A0A212EK38</accession>
<dbReference type="eggNOG" id="KOG2468">
    <property type="taxonomic scope" value="Eukaryota"/>
</dbReference>
<evidence type="ECO:0000313" key="10">
    <source>
        <dbReference type="EMBL" id="OWR41859.1"/>
    </source>
</evidence>
<proteinExistence type="inferred from homology"/>
<dbReference type="GO" id="GO:0005789">
    <property type="term" value="C:endoplasmic reticulum membrane"/>
    <property type="evidence" value="ECO:0007669"/>
    <property type="project" value="UniProtKB-SubCell"/>
</dbReference>
<dbReference type="FunCoup" id="A0A212EK38">
    <property type="interactions" value="725"/>
</dbReference>
<keyword evidence="9" id="KW-0472">Membrane</keyword>
<dbReference type="PANTHER" id="PTHR13205">
    <property type="entry name" value="TRANSMEMBRANE PROTEIN 15-RELATED"/>
    <property type="match status" value="1"/>
</dbReference>
<dbReference type="OrthoDB" id="377083at2759"/>
<dbReference type="GO" id="GO:0004168">
    <property type="term" value="F:dolichol kinase activity"/>
    <property type="evidence" value="ECO:0007669"/>
    <property type="project" value="UniProtKB-EC"/>
</dbReference>
<dbReference type="PANTHER" id="PTHR13205:SF15">
    <property type="entry name" value="DOLICHOL KINASE"/>
    <property type="match status" value="1"/>
</dbReference>
<protein>
    <recommendedName>
        <fullName evidence="3">dolichol kinase</fullName>
        <ecNumber evidence="3">2.7.1.108</ecNumber>
    </recommendedName>
</protein>
<evidence type="ECO:0000256" key="3">
    <source>
        <dbReference type="ARBA" id="ARBA00012132"/>
    </source>
</evidence>
<dbReference type="GO" id="GO:0043048">
    <property type="term" value="P:dolichyl monophosphate biosynthetic process"/>
    <property type="evidence" value="ECO:0007669"/>
    <property type="project" value="TreeGrafter"/>
</dbReference>
<evidence type="ECO:0000256" key="2">
    <source>
        <dbReference type="ARBA" id="ARBA00010794"/>
    </source>
</evidence>
<comment type="subcellular location">
    <subcellularLocation>
        <location evidence="1">Endoplasmic reticulum membrane</location>
        <topology evidence="1">Multi-pass membrane protein</topology>
    </subcellularLocation>
</comment>
<keyword evidence="7" id="KW-0256">Endoplasmic reticulum</keyword>
<sequence length="484" mass="53872">MEGVNSFMVLYKRFEMICFKLVRSTEEQITNNLRLGGINTRPSDSNGVWCPLLLPAIMLLYCWTDQASMLYKLIAFISLSLLIYSFLFVLFLSTSHVVITDPVYGGCLASSLIATLAMYAGLKQGLLFSLSITLLSTILFAWLLRYSLTEFHKTFTIGEAMIVCQSVILFVMMAFTKFFFSISDGDDEMDFVNNIVYTVLSTVGLIVAVLYHLKDSQRNLKVLSYILLSAVAFVLLILHTLLGDNCIEKILNYVFYHGNRSRIFTFWLILVLLAVCALMFRTKLAIKATTVTRKTFHILASLVFMSGILLDIHLMYLAAGVGLAILVFVEALRKSHIEPISSALQSAFVVYCDEKDCGSFAMTPIYLYTGLACPLLLVPGESYLDRLSGVLSVGVGDTAASWFGSNYGFHKWPESSRSFEGTLFNILSQIGTVYMLTLFGLLNEADSVPRTCFSALVCALVEARTSQVDNLVLPLVMLLAYRAV</sequence>
<dbReference type="EMBL" id="AGBW02014323">
    <property type="protein sequence ID" value="OWR41859.1"/>
    <property type="molecule type" value="Genomic_DNA"/>
</dbReference>
<comment type="similarity">
    <text evidence="2">Belongs to the polyprenol kinase family.</text>
</comment>
<dbReference type="AlphaFoldDB" id="A0A212EK38"/>
<dbReference type="EC" id="2.7.1.108" evidence="3"/>
<evidence type="ECO:0000256" key="6">
    <source>
        <dbReference type="ARBA" id="ARBA00022777"/>
    </source>
</evidence>
<evidence type="ECO:0000256" key="1">
    <source>
        <dbReference type="ARBA" id="ARBA00004477"/>
    </source>
</evidence>
<dbReference type="Proteomes" id="UP000007151">
    <property type="component" value="Unassembled WGS sequence"/>
</dbReference>
<keyword evidence="5" id="KW-0812">Transmembrane</keyword>
<keyword evidence="6 10" id="KW-0418">Kinase</keyword>
<reference evidence="10 11" key="1">
    <citation type="journal article" date="2011" name="Cell">
        <title>The monarch butterfly genome yields insights into long-distance migration.</title>
        <authorList>
            <person name="Zhan S."/>
            <person name="Merlin C."/>
            <person name="Boore J.L."/>
            <person name="Reppert S.M."/>
        </authorList>
    </citation>
    <scope>NUCLEOTIDE SEQUENCE [LARGE SCALE GENOMIC DNA]</scope>
    <source>
        <strain evidence="10">F-2</strain>
    </source>
</reference>
<dbReference type="STRING" id="278856.A0A212EK38"/>
<evidence type="ECO:0000256" key="8">
    <source>
        <dbReference type="ARBA" id="ARBA00022989"/>
    </source>
</evidence>
<keyword evidence="11" id="KW-1185">Reference proteome</keyword>
<gene>
    <name evidence="10" type="ORF">KGM_205409</name>
</gene>
<organism evidence="10 11">
    <name type="scientific">Danaus plexippus plexippus</name>
    <dbReference type="NCBI Taxonomy" id="278856"/>
    <lineage>
        <taxon>Eukaryota</taxon>
        <taxon>Metazoa</taxon>
        <taxon>Ecdysozoa</taxon>
        <taxon>Arthropoda</taxon>
        <taxon>Hexapoda</taxon>
        <taxon>Insecta</taxon>
        <taxon>Pterygota</taxon>
        <taxon>Neoptera</taxon>
        <taxon>Endopterygota</taxon>
        <taxon>Lepidoptera</taxon>
        <taxon>Glossata</taxon>
        <taxon>Ditrysia</taxon>
        <taxon>Papilionoidea</taxon>
        <taxon>Nymphalidae</taxon>
        <taxon>Danainae</taxon>
        <taxon>Danaini</taxon>
        <taxon>Danaina</taxon>
        <taxon>Danaus</taxon>
        <taxon>Danaus</taxon>
    </lineage>
</organism>
<dbReference type="KEGG" id="dpl:KGM_205409"/>
<keyword evidence="8" id="KW-1133">Transmembrane helix</keyword>
<comment type="caution">
    <text evidence="10">The sequence shown here is derived from an EMBL/GenBank/DDBJ whole genome shotgun (WGS) entry which is preliminary data.</text>
</comment>
<evidence type="ECO:0000256" key="9">
    <source>
        <dbReference type="ARBA" id="ARBA00023136"/>
    </source>
</evidence>
<evidence type="ECO:0000256" key="5">
    <source>
        <dbReference type="ARBA" id="ARBA00022692"/>
    </source>
</evidence>
<name>A0A212EK38_DANPL</name>